<feature type="region of interest" description="Disordered" evidence="6">
    <location>
        <begin position="1"/>
        <end position="159"/>
    </location>
</feature>
<feature type="compositionally biased region" description="Basic and acidic residues" evidence="6">
    <location>
        <begin position="7"/>
        <end position="16"/>
    </location>
</feature>
<feature type="region of interest" description="Disordered" evidence="6">
    <location>
        <begin position="434"/>
        <end position="551"/>
    </location>
</feature>
<protein>
    <submittedName>
        <fullName evidence="8">Putative chitin binding peritrophin-a domain protein</fullName>
    </submittedName>
</protein>
<evidence type="ECO:0000256" key="4">
    <source>
        <dbReference type="ARBA" id="ARBA00023157"/>
    </source>
</evidence>
<dbReference type="FunFam" id="2.170.140.10:FF:000006">
    <property type="entry name" value="Mucin related 89F, isoform B"/>
    <property type="match status" value="1"/>
</dbReference>
<evidence type="ECO:0000256" key="6">
    <source>
        <dbReference type="SAM" id="MobiDB-lite"/>
    </source>
</evidence>
<dbReference type="Pfam" id="PF01607">
    <property type="entry name" value="CBM_14"/>
    <property type="match status" value="3"/>
</dbReference>
<dbReference type="PROSITE" id="PS50940">
    <property type="entry name" value="CHIT_BIND_II"/>
    <property type="match status" value="3"/>
</dbReference>
<feature type="compositionally biased region" description="Polar residues" evidence="6">
    <location>
        <begin position="143"/>
        <end position="155"/>
    </location>
</feature>
<dbReference type="InterPro" id="IPR036508">
    <property type="entry name" value="Chitin-bd_dom_sf"/>
</dbReference>
<feature type="compositionally biased region" description="Polar residues" evidence="6">
    <location>
        <begin position="300"/>
        <end position="316"/>
    </location>
</feature>
<dbReference type="Gene3D" id="2.170.140.10">
    <property type="entry name" value="Chitin binding domain"/>
    <property type="match status" value="3"/>
</dbReference>
<feature type="compositionally biased region" description="Polar residues" evidence="6">
    <location>
        <begin position="252"/>
        <end position="267"/>
    </location>
</feature>
<keyword evidence="3" id="KW-0677">Repeat</keyword>
<proteinExistence type="evidence at transcript level"/>
<keyword evidence="4" id="KW-1015">Disulfide bond</keyword>
<keyword evidence="1" id="KW-0147">Chitin-binding</keyword>
<feature type="domain" description="Chitin-binding type-2" evidence="7">
    <location>
        <begin position="371"/>
        <end position="433"/>
    </location>
</feature>
<feature type="compositionally biased region" description="Polar residues" evidence="6">
    <location>
        <begin position="501"/>
        <end position="518"/>
    </location>
</feature>
<dbReference type="AlphaFoldDB" id="A0A023EXL0"/>
<feature type="compositionally biased region" description="Low complexity" evidence="6">
    <location>
        <begin position="239"/>
        <end position="248"/>
    </location>
</feature>
<accession>A0A023EXL0</accession>
<dbReference type="GO" id="GO:0005576">
    <property type="term" value="C:extracellular region"/>
    <property type="evidence" value="ECO:0007669"/>
    <property type="project" value="InterPro"/>
</dbReference>
<feature type="non-terminal residue" evidence="8">
    <location>
        <position position="1"/>
    </location>
</feature>
<feature type="compositionally biased region" description="Low complexity" evidence="6">
    <location>
        <begin position="643"/>
        <end position="711"/>
    </location>
</feature>
<feature type="compositionally biased region" description="Polar residues" evidence="6">
    <location>
        <begin position="448"/>
        <end position="494"/>
    </location>
</feature>
<feature type="compositionally biased region" description="Polar residues" evidence="6">
    <location>
        <begin position="528"/>
        <end position="547"/>
    </location>
</feature>
<dbReference type="PANTHER" id="PTHR23301:SF0">
    <property type="entry name" value="CHITIN-BINDING TYPE-2 DOMAIN-CONTAINING PROTEIN-RELATED"/>
    <property type="match status" value="1"/>
</dbReference>
<keyword evidence="5" id="KW-0325">Glycoprotein</keyword>
<dbReference type="SMART" id="SM00494">
    <property type="entry name" value="ChtBD2"/>
    <property type="match status" value="3"/>
</dbReference>
<dbReference type="InterPro" id="IPR002557">
    <property type="entry name" value="Chitin-bd_dom"/>
</dbReference>
<evidence type="ECO:0000259" key="7">
    <source>
        <dbReference type="PROSITE" id="PS50940"/>
    </source>
</evidence>
<feature type="compositionally biased region" description="Polar residues" evidence="6">
    <location>
        <begin position="323"/>
        <end position="335"/>
    </location>
</feature>
<evidence type="ECO:0000313" key="8">
    <source>
        <dbReference type="EMBL" id="JAC13932.1"/>
    </source>
</evidence>
<evidence type="ECO:0000256" key="1">
    <source>
        <dbReference type="ARBA" id="ARBA00022669"/>
    </source>
</evidence>
<dbReference type="SUPFAM" id="SSF57625">
    <property type="entry name" value="Invertebrate chitin-binding proteins"/>
    <property type="match status" value="3"/>
</dbReference>
<feature type="region of interest" description="Disordered" evidence="6">
    <location>
        <begin position="638"/>
        <end position="711"/>
    </location>
</feature>
<feature type="domain" description="Chitin-binding type-2" evidence="7">
    <location>
        <begin position="563"/>
        <end position="625"/>
    </location>
</feature>
<feature type="compositionally biased region" description="Low complexity" evidence="6">
    <location>
        <begin position="47"/>
        <end position="142"/>
    </location>
</feature>
<dbReference type="PANTHER" id="PTHR23301">
    <property type="entry name" value="CHITIN BINDING PERITROPHIN-A"/>
    <property type="match status" value="1"/>
</dbReference>
<feature type="non-terminal residue" evidence="8">
    <location>
        <position position="711"/>
    </location>
</feature>
<feature type="region of interest" description="Disordered" evidence="6">
    <location>
        <begin position="218"/>
        <end position="377"/>
    </location>
</feature>
<keyword evidence="2" id="KW-0732">Signal</keyword>
<feature type="compositionally biased region" description="Polar residues" evidence="6">
    <location>
        <begin position="21"/>
        <end position="38"/>
    </location>
</feature>
<evidence type="ECO:0000256" key="3">
    <source>
        <dbReference type="ARBA" id="ARBA00022737"/>
    </source>
</evidence>
<feature type="domain" description="Chitin-binding type-2" evidence="7">
    <location>
        <begin position="151"/>
        <end position="213"/>
    </location>
</feature>
<feature type="compositionally biased region" description="Polar residues" evidence="6">
    <location>
        <begin position="343"/>
        <end position="368"/>
    </location>
</feature>
<organism evidence="8">
    <name type="scientific">Triatoma infestans</name>
    <name type="common">Assassin bug</name>
    <dbReference type="NCBI Taxonomy" id="30076"/>
    <lineage>
        <taxon>Eukaryota</taxon>
        <taxon>Metazoa</taxon>
        <taxon>Ecdysozoa</taxon>
        <taxon>Arthropoda</taxon>
        <taxon>Hexapoda</taxon>
        <taxon>Insecta</taxon>
        <taxon>Pterygota</taxon>
        <taxon>Neoptera</taxon>
        <taxon>Paraneoptera</taxon>
        <taxon>Hemiptera</taxon>
        <taxon>Heteroptera</taxon>
        <taxon>Panheteroptera</taxon>
        <taxon>Cimicomorpha</taxon>
        <taxon>Reduviidae</taxon>
        <taxon>Triatominae</taxon>
        <taxon>Triatoma</taxon>
    </lineage>
</organism>
<dbReference type="InterPro" id="IPR051940">
    <property type="entry name" value="Chitin_bind-dev_reg"/>
</dbReference>
<sequence>SSSTCVHPRDSSRPECRSVTIPENSESSHPSSDNQVAPANSWVESRPSQQPEQQPWPQQSGQQQPWPQQPDQQQQWPQQPEQHLPAQQQEQQQQWPQQSGQQQPEQQQWPQPDQQPSSQQSEQSWSQPPEQPQSSQVSQQPSNVNPLQPPSSKCSNEGLFGVQGQCTSFYRCVDDGSGGFTKYDFHCSPGTVWDQRNEACNHEWAVYRHDCKEDLTLSPINESNPSETNGQSSTASEISSDPNNPSDPWSIEGNNPPSSFPNETEGSNRPHRPTRPAVSNNPNGPFYPNLGSNEPDASPSAESFESNEPNIGQSEPTNRDPSNKPSRPMVSNNPNGPFYPSVPNETNEFQESSNGPAETNTTQSSPNELGTGDCNSDGFFGVKGSCRAFYRCVKNGQSGFTKYDFQCGTGTVWDPDSESCNHAWAVRREDCKQENLASHPLPEEQFPAQENQPESSRPQPGQPPDQTQEYQPSESDVSNRPQRPTRPVVSNNPNGPFYPNIENNESAGSTTNSETYEPNPQEKPPWQQPDQDNSNVNSLPSEPSSTDNIDDFEYNENEEQSNDEECTSEGFHPVIGNCRKFLRCVSKGDGTFIKYEFKCGEGTAWDTEKETCNHEYLVHREDCGMTTTPSSILIQSDTTVPLSQSSSQTTSTWSNSTSSSSSQSSSSSSSWNSTTTSNSGGDQSTSSSGGNQENSSSSSNQQSSSSGGTST</sequence>
<name>A0A023EXL0_TRIIF</name>
<feature type="compositionally biased region" description="Polar residues" evidence="6">
    <location>
        <begin position="218"/>
        <end position="238"/>
    </location>
</feature>
<evidence type="ECO:0000256" key="5">
    <source>
        <dbReference type="ARBA" id="ARBA00023180"/>
    </source>
</evidence>
<dbReference type="GO" id="GO:0008061">
    <property type="term" value="F:chitin binding"/>
    <property type="evidence" value="ECO:0007669"/>
    <property type="project" value="UniProtKB-KW"/>
</dbReference>
<evidence type="ECO:0000256" key="2">
    <source>
        <dbReference type="ARBA" id="ARBA00022729"/>
    </source>
</evidence>
<reference evidence="8" key="1">
    <citation type="journal article" date="2014" name="PLoS Negl. Trop. Dis.">
        <title>An updated insight into the Sialotranscriptome of Triatoma infestans: developmental stage and geographic variations.</title>
        <authorList>
            <person name="Schwarz A."/>
            <person name="Medrano-Mercado N."/>
            <person name="Schaub G.A."/>
            <person name="Struchiner C.J."/>
            <person name="Bargues M.D."/>
            <person name="Levy M.Z."/>
            <person name="Ribeiro J.M."/>
        </authorList>
    </citation>
    <scope>NUCLEOTIDE SEQUENCE</scope>
    <source>
        <strain evidence="8">Chile</strain>
        <tissue evidence="8">Salivary glands</tissue>
    </source>
</reference>
<dbReference type="EMBL" id="GBBI01004780">
    <property type="protein sequence ID" value="JAC13932.1"/>
    <property type="molecule type" value="mRNA"/>
</dbReference>